<comment type="caution">
    <text evidence="2">The sequence shown here is derived from an EMBL/GenBank/DDBJ whole genome shotgun (WGS) entry which is preliminary data.</text>
</comment>
<keyword evidence="3" id="KW-1185">Reference proteome</keyword>
<proteinExistence type="predicted"/>
<evidence type="ECO:0000313" key="3">
    <source>
        <dbReference type="Proteomes" id="UP000030152"/>
    </source>
</evidence>
<name>A0A0A2M9V6_9FLAO</name>
<feature type="chain" id="PRO_5001992046" description="Lipoprotein" evidence="1">
    <location>
        <begin position="21"/>
        <end position="154"/>
    </location>
</feature>
<dbReference type="PROSITE" id="PS51257">
    <property type="entry name" value="PROKAR_LIPOPROTEIN"/>
    <property type="match status" value="1"/>
</dbReference>
<evidence type="ECO:0000313" key="2">
    <source>
        <dbReference type="EMBL" id="KGO85070.1"/>
    </source>
</evidence>
<dbReference type="STRING" id="1121895.GCA_000378485_00903"/>
<evidence type="ECO:0000256" key="1">
    <source>
        <dbReference type="SAM" id="SignalP"/>
    </source>
</evidence>
<dbReference type="RefSeq" id="WP_020212029.1">
    <property type="nucleotide sequence ID" value="NZ_JRLX01000028.1"/>
</dbReference>
<keyword evidence="1" id="KW-0732">Signal</keyword>
<dbReference type="Proteomes" id="UP000030152">
    <property type="component" value="Unassembled WGS sequence"/>
</dbReference>
<reference evidence="2 3" key="1">
    <citation type="submission" date="2013-09" db="EMBL/GenBank/DDBJ databases">
        <authorList>
            <person name="Zeng Z."/>
            <person name="Chen C."/>
        </authorList>
    </citation>
    <scope>NUCLEOTIDE SEQUENCE [LARGE SCALE GENOMIC DNA]</scope>
    <source>
        <strain evidence="2 3">WB 3.3-2</strain>
    </source>
</reference>
<evidence type="ECO:0008006" key="4">
    <source>
        <dbReference type="Google" id="ProtNLM"/>
    </source>
</evidence>
<dbReference type="EMBL" id="JRLX01000028">
    <property type="protein sequence ID" value="KGO85070.1"/>
    <property type="molecule type" value="Genomic_DNA"/>
</dbReference>
<organism evidence="2 3">
    <name type="scientific">Flavobacterium rivuli WB 3.3-2 = DSM 21788</name>
    <dbReference type="NCBI Taxonomy" id="1121895"/>
    <lineage>
        <taxon>Bacteria</taxon>
        <taxon>Pseudomonadati</taxon>
        <taxon>Bacteroidota</taxon>
        <taxon>Flavobacteriia</taxon>
        <taxon>Flavobacteriales</taxon>
        <taxon>Flavobacteriaceae</taxon>
        <taxon>Flavobacterium</taxon>
    </lineage>
</organism>
<accession>A0A0A2M9V6</accession>
<dbReference type="eggNOG" id="ENOG5030R92">
    <property type="taxonomic scope" value="Bacteria"/>
</dbReference>
<gene>
    <name evidence="2" type="ORF">Q765_18175</name>
</gene>
<dbReference type="AlphaFoldDB" id="A0A0A2M9V6"/>
<protein>
    <recommendedName>
        <fullName evidence="4">Lipoprotein</fullName>
    </recommendedName>
</protein>
<feature type="signal peptide" evidence="1">
    <location>
        <begin position="1"/>
        <end position="20"/>
    </location>
</feature>
<dbReference type="OrthoDB" id="1376935at2"/>
<sequence length="154" mass="16331">MKKLILSVALLAGITFIACSDEDNVFPTVAFSGCQTCEIAADSLSNLPNENYDICVGAGDTLVYVGGANTGIRPERYFQLFCDNAYGEVTDTVSPGTPNPTCLTCTSYIVGTDTIPIQEVCRATDGKAVINGVTQTFDYDTFIAAQPSTGRTCQ</sequence>